<protein>
    <recommendedName>
        <fullName evidence="4">SH2 domain-containing protein</fullName>
    </recommendedName>
</protein>
<feature type="non-terminal residue" evidence="5">
    <location>
        <position position="438"/>
    </location>
</feature>
<feature type="region of interest" description="Disordered" evidence="3">
    <location>
        <begin position="36"/>
        <end position="323"/>
    </location>
</feature>
<reference evidence="5 6" key="1">
    <citation type="journal article" date="2018" name="Genomics">
        <title>Molecular footprints of inshore aquatic adaptation in Indo-Pacific humpback dolphin (Sousa chinensis).</title>
        <authorList>
            <person name="Ming Y."/>
            <person name="Jian J."/>
            <person name="Yu F."/>
            <person name="Yu X."/>
            <person name="Wang J."/>
            <person name="Liu W."/>
        </authorList>
    </citation>
    <scope>NUCLEOTIDE SEQUENCE [LARGE SCALE GENOMIC DNA]</scope>
    <source>
        <strain evidence="5">MY-2018</strain>
        <tissue evidence="5">Skin</tissue>
    </source>
</reference>
<dbReference type="Pfam" id="PF00017">
    <property type="entry name" value="SH2"/>
    <property type="match status" value="1"/>
</dbReference>
<name>A0A484GRB2_SOUCH</name>
<comment type="caution">
    <text evidence="5">The sequence shown here is derived from an EMBL/GenBank/DDBJ whole genome shotgun (WGS) entry which is preliminary data.</text>
</comment>
<dbReference type="InterPro" id="IPR000980">
    <property type="entry name" value="SH2"/>
</dbReference>
<dbReference type="SMART" id="SM00252">
    <property type="entry name" value="SH2"/>
    <property type="match status" value="1"/>
</dbReference>
<feature type="domain" description="SH2" evidence="4">
    <location>
        <begin position="351"/>
        <end position="438"/>
    </location>
</feature>
<accession>A0A484GRB2</accession>
<dbReference type="GO" id="GO:0005737">
    <property type="term" value="C:cytoplasm"/>
    <property type="evidence" value="ECO:0007669"/>
    <property type="project" value="UniProtKB-ARBA"/>
</dbReference>
<feature type="compositionally biased region" description="Polar residues" evidence="3">
    <location>
        <begin position="122"/>
        <end position="138"/>
    </location>
</feature>
<evidence type="ECO:0000256" key="2">
    <source>
        <dbReference type="PROSITE-ProRule" id="PRU00191"/>
    </source>
</evidence>
<dbReference type="InterPro" id="IPR051751">
    <property type="entry name" value="Immunoreceptor_sig_adapters"/>
</dbReference>
<feature type="compositionally biased region" description="Polar residues" evidence="3">
    <location>
        <begin position="259"/>
        <end position="273"/>
    </location>
</feature>
<dbReference type="PANTHER" id="PTHR14098:SF3">
    <property type="entry name" value="B-CELL LINKER PROTEIN"/>
    <property type="match status" value="1"/>
</dbReference>
<feature type="compositionally biased region" description="Acidic residues" evidence="3">
    <location>
        <begin position="172"/>
        <end position="187"/>
    </location>
</feature>
<evidence type="ECO:0000259" key="4">
    <source>
        <dbReference type="PROSITE" id="PS50001"/>
    </source>
</evidence>
<dbReference type="PANTHER" id="PTHR14098">
    <property type="entry name" value="SH2 DOMAIN CONTAINING PROTEIN"/>
    <property type="match status" value="1"/>
</dbReference>
<dbReference type="GO" id="GO:0007169">
    <property type="term" value="P:cell surface receptor protein tyrosine kinase signaling pathway"/>
    <property type="evidence" value="ECO:0007669"/>
    <property type="project" value="TreeGrafter"/>
</dbReference>
<feature type="compositionally biased region" description="Basic and acidic residues" evidence="3">
    <location>
        <begin position="48"/>
        <end position="57"/>
    </location>
</feature>
<evidence type="ECO:0000313" key="6">
    <source>
        <dbReference type="Proteomes" id="UP000295264"/>
    </source>
</evidence>
<organism evidence="5 6">
    <name type="scientific">Sousa chinensis</name>
    <name type="common">Indo-pacific humpbacked dolphin</name>
    <name type="synonym">Steno chinensis</name>
    <dbReference type="NCBI Taxonomy" id="103600"/>
    <lineage>
        <taxon>Eukaryota</taxon>
        <taxon>Metazoa</taxon>
        <taxon>Chordata</taxon>
        <taxon>Craniata</taxon>
        <taxon>Vertebrata</taxon>
        <taxon>Euteleostomi</taxon>
        <taxon>Mammalia</taxon>
        <taxon>Eutheria</taxon>
        <taxon>Laurasiatheria</taxon>
        <taxon>Artiodactyla</taxon>
        <taxon>Whippomorpha</taxon>
        <taxon>Cetacea</taxon>
        <taxon>Odontoceti</taxon>
        <taxon>Delphinidae</taxon>
        <taxon>Sousa</taxon>
    </lineage>
</organism>
<evidence type="ECO:0000256" key="1">
    <source>
        <dbReference type="ARBA" id="ARBA00022999"/>
    </source>
</evidence>
<dbReference type="SUPFAM" id="SSF55550">
    <property type="entry name" value="SH2 domain"/>
    <property type="match status" value="1"/>
</dbReference>
<proteinExistence type="predicted"/>
<dbReference type="GO" id="GO:0035556">
    <property type="term" value="P:intracellular signal transduction"/>
    <property type="evidence" value="ECO:0007669"/>
    <property type="project" value="TreeGrafter"/>
</dbReference>
<keyword evidence="1 2" id="KW-0727">SH2 domain</keyword>
<sequence length="438" mass="48752">MDKLNKITVPASQKLRQLQKMVHDIKNNEGGIMNKIKKLKVKAPPSVPRRDYASERPADEEEQWSDDFDSDYENPDEHSDSEMYVLPAEEAGDDSYEPPPAEQETRIVHRALPFTRGEYVDNRSSQRQSPPFSKTLPSKPNWPSAKARQAATLPAPTSLHKPQVPPRPKELLEDEADYVVPVEDEDENYIHPTEDSSPPSEKGKTPMVNRSTKPNNFSKPASPPGTASGRKSGAWDSKSTSSPAAPSPLPRAGKKTATPLKTTPVVSQQNASSVCEEKPIPAERHRGSSHRQENMQSQVFPPPPQKPIHQKPIPLPRFPEGGSPTVDGPLPSFSSNSNLSEQEADVHCKPWYAGACDRKSAEEALYRSNKDGSFLIRKSSGHDSKQPYTLVVFFNKRVYNIPVRFIEATKQYALGRKKTGEEYFGSVAEIIKNHQHSP</sequence>
<feature type="compositionally biased region" description="Basic and acidic residues" evidence="3">
    <location>
        <begin position="275"/>
        <end position="293"/>
    </location>
</feature>
<dbReference type="PROSITE" id="PS50001">
    <property type="entry name" value="SH2"/>
    <property type="match status" value="1"/>
</dbReference>
<dbReference type="Proteomes" id="UP000295264">
    <property type="component" value="Unassembled WGS sequence"/>
</dbReference>
<evidence type="ECO:0000313" key="5">
    <source>
        <dbReference type="EMBL" id="TEA38235.1"/>
    </source>
</evidence>
<dbReference type="FunFam" id="3.30.505.10:FF:000016">
    <property type="entry name" value="B-cell linker protein isoform 2"/>
    <property type="match status" value="1"/>
</dbReference>
<evidence type="ECO:0000256" key="3">
    <source>
        <dbReference type="SAM" id="MobiDB-lite"/>
    </source>
</evidence>
<gene>
    <name evidence="5" type="ORF">DBR06_SOUSAS110085</name>
</gene>
<dbReference type="EMBL" id="QWLN02004798">
    <property type="protein sequence ID" value="TEA38235.1"/>
    <property type="molecule type" value="Genomic_DNA"/>
</dbReference>
<dbReference type="AlphaFoldDB" id="A0A484GRB2"/>
<dbReference type="InterPro" id="IPR036860">
    <property type="entry name" value="SH2_dom_sf"/>
</dbReference>
<feature type="compositionally biased region" description="Polar residues" evidence="3">
    <location>
        <begin position="208"/>
        <end position="219"/>
    </location>
</feature>
<keyword evidence="6" id="KW-1185">Reference proteome</keyword>
<feature type="compositionally biased region" description="Acidic residues" evidence="3">
    <location>
        <begin position="58"/>
        <end position="74"/>
    </location>
</feature>
<dbReference type="Gene3D" id="3.30.505.10">
    <property type="entry name" value="SH2 domain"/>
    <property type="match status" value="1"/>
</dbReference>